<dbReference type="AlphaFoldDB" id="A0A484N509"/>
<dbReference type="EMBL" id="OOIL02005825">
    <property type="protein sequence ID" value="VFQ96130.1"/>
    <property type="molecule type" value="Genomic_DNA"/>
</dbReference>
<gene>
    <name evidence="1" type="ORF">CCAM_LOCUS37906</name>
</gene>
<organism evidence="1 2">
    <name type="scientific">Cuscuta campestris</name>
    <dbReference type="NCBI Taxonomy" id="132261"/>
    <lineage>
        <taxon>Eukaryota</taxon>
        <taxon>Viridiplantae</taxon>
        <taxon>Streptophyta</taxon>
        <taxon>Embryophyta</taxon>
        <taxon>Tracheophyta</taxon>
        <taxon>Spermatophyta</taxon>
        <taxon>Magnoliopsida</taxon>
        <taxon>eudicotyledons</taxon>
        <taxon>Gunneridae</taxon>
        <taxon>Pentapetalae</taxon>
        <taxon>asterids</taxon>
        <taxon>lamiids</taxon>
        <taxon>Solanales</taxon>
        <taxon>Convolvulaceae</taxon>
        <taxon>Cuscuteae</taxon>
        <taxon>Cuscuta</taxon>
        <taxon>Cuscuta subgen. Grammica</taxon>
        <taxon>Cuscuta sect. Cleistogrammica</taxon>
    </lineage>
</organism>
<sequence length="180" mass="19453">MAKVADAPPPLIVEDANGLEKLSIESHVGDYEDSGPEAMNEDDGGFNIVEKDEGANAKEVVNAYTLNPTSSEFSIAINASTCVVIAEFDVLNIIDKVADIDNKQADNLISFDTIKLFDIANMVGMQHLVSLSEPTCGIGSISHVLQFVPRSNMVEGSRDGPLLWFGIISQVQKHEREPPP</sequence>
<protein>
    <submittedName>
        <fullName evidence="1">Uncharacterized protein</fullName>
    </submittedName>
</protein>
<evidence type="ECO:0000313" key="1">
    <source>
        <dbReference type="EMBL" id="VFQ96130.1"/>
    </source>
</evidence>
<dbReference type="Proteomes" id="UP000595140">
    <property type="component" value="Unassembled WGS sequence"/>
</dbReference>
<reference evidence="1 2" key="1">
    <citation type="submission" date="2018-04" db="EMBL/GenBank/DDBJ databases">
        <authorList>
            <person name="Vogel A."/>
        </authorList>
    </citation>
    <scope>NUCLEOTIDE SEQUENCE [LARGE SCALE GENOMIC DNA]</scope>
</reference>
<evidence type="ECO:0000313" key="2">
    <source>
        <dbReference type="Proteomes" id="UP000595140"/>
    </source>
</evidence>
<accession>A0A484N509</accession>
<proteinExistence type="predicted"/>
<keyword evidence="2" id="KW-1185">Reference proteome</keyword>
<name>A0A484N509_9ASTE</name>